<dbReference type="OrthoDB" id="5329005at2"/>
<dbReference type="Gene3D" id="1.20.120.1220">
    <property type="match status" value="1"/>
</dbReference>
<dbReference type="AlphaFoldDB" id="A0A844ZKE7"/>
<feature type="transmembrane region" description="Helical" evidence="2">
    <location>
        <begin position="6"/>
        <end position="25"/>
    </location>
</feature>
<dbReference type="Pfam" id="PF01478">
    <property type="entry name" value="Peptidase_A24"/>
    <property type="match status" value="1"/>
</dbReference>
<keyword evidence="2" id="KW-0812">Transmembrane</keyword>
<dbReference type="RefSeq" id="WP_160589535.1">
    <property type="nucleotide sequence ID" value="NZ_BAAAFP010000002.1"/>
</dbReference>
<organism evidence="4 5">
    <name type="scientific">Alteraurantiacibacter aestuarii</name>
    <dbReference type="NCBI Taxonomy" id="650004"/>
    <lineage>
        <taxon>Bacteria</taxon>
        <taxon>Pseudomonadati</taxon>
        <taxon>Pseudomonadota</taxon>
        <taxon>Alphaproteobacteria</taxon>
        <taxon>Sphingomonadales</taxon>
        <taxon>Erythrobacteraceae</taxon>
        <taxon>Alteraurantiacibacter</taxon>
    </lineage>
</organism>
<evidence type="ECO:0000313" key="4">
    <source>
        <dbReference type="EMBL" id="MXO87616.1"/>
    </source>
</evidence>
<evidence type="ECO:0000259" key="3">
    <source>
        <dbReference type="Pfam" id="PF01478"/>
    </source>
</evidence>
<comment type="caution">
    <text evidence="4">The sequence shown here is derived from an EMBL/GenBank/DDBJ whole genome shotgun (WGS) entry which is preliminary data.</text>
</comment>
<accession>A0A844ZKE7</accession>
<dbReference type="InterPro" id="IPR050882">
    <property type="entry name" value="Prepilin_peptidase/N-MTase"/>
</dbReference>
<evidence type="ECO:0000256" key="2">
    <source>
        <dbReference type="SAM" id="Phobius"/>
    </source>
</evidence>
<dbReference type="GO" id="GO:0006465">
    <property type="term" value="P:signal peptide processing"/>
    <property type="evidence" value="ECO:0007669"/>
    <property type="project" value="TreeGrafter"/>
</dbReference>
<dbReference type="PANTHER" id="PTHR30487">
    <property type="entry name" value="TYPE 4 PREPILIN-LIKE PROTEINS LEADER PEPTIDE-PROCESSING ENZYME"/>
    <property type="match status" value="1"/>
</dbReference>
<feature type="transmembrane region" description="Helical" evidence="2">
    <location>
        <begin position="57"/>
        <end position="77"/>
    </location>
</feature>
<keyword evidence="5" id="KW-1185">Reference proteome</keyword>
<feature type="transmembrane region" description="Helical" evidence="2">
    <location>
        <begin position="138"/>
        <end position="158"/>
    </location>
</feature>
<proteinExistence type="inferred from homology"/>
<name>A0A844ZKE7_9SPHN</name>
<dbReference type="Proteomes" id="UP000435243">
    <property type="component" value="Unassembled WGS sequence"/>
</dbReference>
<dbReference type="GO" id="GO:0004190">
    <property type="term" value="F:aspartic-type endopeptidase activity"/>
    <property type="evidence" value="ECO:0007669"/>
    <property type="project" value="InterPro"/>
</dbReference>
<feature type="transmembrane region" description="Helical" evidence="2">
    <location>
        <begin position="98"/>
        <end position="118"/>
    </location>
</feature>
<comment type="similarity">
    <text evidence="1">Belongs to the peptidase A24 family.</text>
</comment>
<keyword evidence="2" id="KW-1133">Transmembrane helix</keyword>
<gene>
    <name evidence="4" type="ORF">GRI32_02570</name>
</gene>
<keyword evidence="2" id="KW-0472">Membrane</keyword>
<evidence type="ECO:0000256" key="1">
    <source>
        <dbReference type="ARBA" id="ARBA00005801"/>
    </source>
</evidence>
<evidence type="ECO:0000313" key="5">
    <source>
        <dbReference type="Proteomes" id="UP000435243"/>
    </source>
</evidence>
<reference evidence="4 5" key="1">
    <citation type="submission" date="2019-12" db="EMBL/GenBank/DDBJ databases">
        <title>Genomic-based taxomic classification of the family Erythrobacteraceae.</title>
        <authorList>
            <person name="Xu L."/>
        </authorList>
    </citation>
    <scope>NUCLEOTIDE SEQUENCE [LARGE SCALE GENOMIC DNA]</scope>
    <source>
        <strain evidence="4 5">JCM 16339</strain>
    </source>
</reference>
<dbReference type="GO" id="GO:0005886">
    <property type="term" value="C:plasma membrane"/>
    <property type="evidence" value="ECO:0007669"/>
    <property type="project" value="TreeGrafter"/>
</dbReference>
<dbReference type="EMBL" id="WTYY01000001">
    <property type="protein sequence ID" value="MXO87616.1"/>
    <property type="molecule type" value="Genomic_DNA"/>
</dbReference>
<protein>
    <submittedName>
        <fullName evidence="4">Peptidase A24</fullName>
    </submittedName>
</protein>
<dbReference type="InterPro" id="IPR000045">
    <property type="entry name" value="Prepilin_IV_endopep_pep"/>
</dbReference>
<dbReference type="PANTHER" id="PTHR30487:SF0">
    <property type="entry name" value="PREPILIN LEADER PEPTIDASE_N-METHYLTRANSFERASE-RELATED"/>
    <property type="match status" value="1"/>
</dbReference>
<feature type="domain" description="Prepilin type IV endopeptidase peptidase" evidence="3">
    <location>
        <begin position="12"/>
        <end position="111"/>
    </location>
</feature>
<sequence>MSPAETGLLVTLVMIGLVASYLDVVRRVLPNWLSAVTFLTGIAASFALGGFEAAGSALLHAAIALAAGMGLFAAKAIGGGDAKFYAALAAWFGLDHALFLFVSVALAGLVLIPVWLVARQVKKPAGPLSERDDAFSKLPYGLAISLGACISFAMLANAA</sequence>
<feature type="transmembrane region" description="Helical" evidence="2">
    <location>
        <begin position="32"/>
        <end position="51"/>
    </location>
</feature>